<dbReference type="Pfam" id="PF20146">
    <property type="entry name" value="NRF"/>
    <property type="match status" value="1"/>
</dbReference>
<proteinExistence type="predicted"/>
<dbReference type="GO" id="GO:0016747">
    <property type="term" value="F:acyltransferase activity, transferring groups other than amino-acyl groups"/>
    <property type="evidence" value="ECO:0007669"/>
    <property type="project" value="InterPro"/>
</dbReference>
<feature type="transmembrane region" description="Helical" evidence="1">
    <location>
        <begin position="472"/>
        <end position="492"/>
    </location>
</feature>
<dbReference type="InterPro" id="IPR002656">
    <property type="entry name" value="Acyl_transf_3_dom"/>
</dbReference>
<sequence>MILSISTVLVLFFVIEVKSVDDFLRGQSVLYGLASLIEDETKNTTCANHLHELFDGINLKRFWALKVLDASGQPSSGFLWGNNLWLGSHSQCTDISNRKPYEINYSKVKHPEPTPFDFPPYPLEFAMAYMKHNSTQQQHTQMPLENLIELGLCVPGSCSAQELQVLLQEYLDKRYLNVQEFYDLNIEIMELRILKGGSWVSLPKTIITLTILSVTLLLIIVGTVCDVRANKSKDKNDELKENGLKSHIGISTLGALKYNGANGIKDSDASPNNNKVDTEVEKRNVGNFSQILQCFSIYSNTKSLFKTTQTEAIGSVHGVRFFSILWVMMVHAVFYQIDYLQNVPTGFRLSESFMVQILGNSTYCVDSFLFLSGFLISYTFYKSKKGSIKCKKPVNVAAKAIEFITMFAYRYLRLTPVYIMTILLSDMLFTYYRQTSALYASEQPDINCPKYWWRNLLYINNFYPRSEMCLSWSWYLSADTQFFMVASFLLILSTIAFKIATGLLFFFIIICMAITGYSSYSIGYIPTMDEQFVHLDAIYDFPWNRMGPYLIGVVTGYILMVKLEGKLNLKKPYLILMWIIFPAINLWILFTLYGRQISVEFSAVYMGTSRTLWGFGLGWLFIACCTGNAGIVNKFLSFRGWIPLSRLTYCSYLLNPLLISIIFLGTESSQTSSAASFTLSIFGAAFLTFFLAYFHSIFFESPYILLTKILFDKLKQKKQAASNSASNRV</sequence>
<comment type="caution">
    <text evidence="4">The sequence shown here is derived from an EMBL/GenBank/DDBJ whole genome shotgun (WGS) entry which is preliminary data.</text>
</comment>
<keyword evidence="1" id="KW-0472">Membrane</keyword>
<dbReference type="SMART" id="SM00703">
    <property type="entry name" value="NRF"/>
    <property type="match status" value="1"/>
</dbReference>
<evidence type="ECO:0000256" key="1">
    <source>
        <dbReference type="SAM" id="Phobius"/>
    </source>
</evidence>
<feature type="transmembrane region" description="Helical" evidence="1">
    <location>
        <begin position="546"/>
        <end position="563"/>
    </location>
</feature>
<feature type="transmembrane region" description="Helical" evidence="1">
    <location>
        <begin position="504"/>
        <end position="526"/>
    </location>
</feature>
<name>A0A8K0C7U1_IGNLU</name>
<dbReference type="InterPro" id="IPR006621">
    <property type="entry name" value="Nose-resist-to-fluoxetine_N"/>
</dbReference>
<feature type="transmembrane region" description="Helical" evidence="1">
    <location>
        <begin position="411"/>
        <end position="432"/>
    </location>
</feature>
<dbReference type="EMBL" id="VTPC01091307">
    <property type="protein sequence ID" value="KAF2878680.1"/>
    <property type="molecule type" value="Genomic_DNA"/>
</dbReference>
<feature type="signal peptide" evidence="2">
    <location>
        <begin position="1"/>
        <end position="19"/>
    </location>
</feature>
<feature type="transmembrane region" description="Helical" evidence="1">
    <location>
        <begin position="677"/>
        <end position="699"/>
    </location>
</feature>
<gene>
    <name evidence="4" type="ORF">ILUMI_27488</name>
</gene>
<organism evidence="4 5">
    <name type="scientific">Ignelater luminosus</name>
    <name type="common">Cucubano</name>
    <name type="synonym">Pyrophorus luminosus</name>
    <dbReference type="NCBI Taxonomy" id="2038154"/>
    <lineage>
        <taxon>Eukaryota</taxon>
        <taxon>Metazoa</taxon>
        <taxon>Ecdysozoa</taxon>
        <taxon>Arthropoda</taxon>
        <taxon>Hexapoda</taxon>
        <taxon>Insecta</taxon>
        <taxon>Pterygota</taxon>
        <taxon>Neoptera</taxon>
        <taxon>Endopterygota</taxon>
        <taxon>Coleoptera</taxon>
        <taxon>Polyphaga</taxon>
        <taxon>Elateriformia</taxon>
        <taxon>Elateroidea</taxon>
        <taxon>Elateridae</taxon>
        <taxon>Agrypninae</taxon>
        <taxon>Pyrophorini</taxon>
        <taxon>Ignelater</taxon>
    </lineage>
</organism>
<keyword evidence="1" id="KW-0812">Transmembrane</keyword>
<feature type="transmembrane region" description="Helical" evidence="1">
    <location>
        <begin position="575"/>
        <end position="593"/>
    </location>
</feature>
<evidence type="ECO:0000259" key="3">
    <source>
        <dbReference type="SMART" id="SM00703"/>
    </source>
</evidence>
<evidence type="ECO:0000313" key="4">
    <source>
        <dbReference type="EMBL" id="KAF2878680.1"/>
    </source>
</evidence>
<protein>
    <recommendedName>
        <fullName evidence="3">Nose resistant-to-fluoxetine protein N-terminal domain-containing protein</fullName>
    </recommendedName>
</protein>
<dbReference type="Pfam" id="PF01757">
    <property type="entry name" value="Acyl_transf_3"/>
    <property type="match status" value="1"/>
</dbReference>
<keyword evidence="2" id="KW-0732">Signal</keyword>
<feature type="transmembrane region" description="Helical" evidence="1">
    <location>
        <begin position="613"/>
        <end position="632"/>
    </location>
</feature>
<keyword evidence="1" id="KW-1133">Transmembrane helix</keyword>
<evidence type="ECO:0000313" key="5">
    <source>
        <dbReference type="Proteomes" id="UP000801492"/>
    </source>
</evidence>
<dbReference type="OrthoDB" id="207378at2759"/>
<dbReference type="PANTHER" id="PTHR11161">
    <property type="entry name" value="O-ACYLTRANSFERASE"/>
    <property type="match status" value="1"/>
</dbReference>
<dbReference type="AlphaFoldDB" id="A0A8K0C7U1"/>
<feature type="transmembrane region" description="Helical" evidence="1">
    <location>
        <begin position="644"/>
        <end position="665"/>
    </location>
</feature>
<dbReference type="PANTHER" id="PTHR11161:SF72">
    <property type="entry name" value="FI21449P1"/>
    <property type="match status" value="1"/>
</dbReference>
<accession>A0A8K0C7U1</accession>
<keyword evidence="5" id="KW-1185">Reference proteome</keyword>
<dbReference type="Proteomes" id="UP000801492">
    <property type="component" value="Unassembled WGS sequence"/>
</dbReference>
<feature type="transmembrane region" description="Helical" evidence="1">
    <location>
        <begin position="319"/>
        <end position="337"/>
    </location>
</feature>
<reference evidence="4" key="1">
    <citation type="submission" date="2019-08" db="EMBL/GenBank/DDBJ databases">
        <title>The genome of the North American firefly Photinus pyralis.</title>
        <authorList>
            <consortium name="Photinus pyralis genome working group"/>
            <person name="Fallon T.R."/>
            <person name="Sander Lower S.E."/>
            <person name="Weng J.-K."/>
        </authorList>
    </citation>
    <scope>NUCLEOTIDE SEQUENCE</scope>
    <source>
        <strain evidence="4">TRF0915ILg1</strain>
        <tissue evidence="4">Whole body</tissue>
    </source>
</reference>
<feature type="chain" id="PRO_5035426378" description="Nose resistant-to-fluoxetine protein N-terminal domain-containing protein" evidence="2">
    <location>
        <begin position="20"/>
        <end position="729"/>
    </location>
</feature>
<feature type="domain" description="Nose resistant-to-fluoxetine protein N-terminal" evidence="3">
    <location>
        <begin position="43"/>
        <end position="185"/>
    </location>
</feature>
<evidence type="ECO:0000256" key="2">
    <source>
        <dbReference type="SAM" id="SignalP"/>
    </source>
</evidence>
<feature type="transmembrane region" description="Helical" evidence="1">
    <location>
        <begin position="357"/>
        <end position="381"/>
    </location>
</feature>
<feature type="transmembrane region" description="Helical" evidence="1">
    <location>
        <begin position="206"/>
        <end position="225"/>
    </location>
</feature>
<dbReference type="InterPro" id="IPR052728">
    <property type="entry name" value="O2_lipid_transport_reg"/>
</dbReference>